<sequence length="356" mass="40084">MSDDKSPEKVLEPFKEALSFWSIQIAKPEELKKSIPPAKVEDPLGEIVKLAKLIKAQTTKVGIVFAPKNIQKQSEAPHDTVAELSKTFVFYVSALAQLSPKTISTLFLNEILEKSKDLIALATSFSDELLQILDTKNEDNGEEEGGDDNAVNPRLLSVGKIWSLCDTIVDFIEKGNLKYLQSKTTLNISLMEDGLEEFEEWLENPQDADDDDFFGLDDEFSDEEPPAAESKDDEASEDEADYEDLKKFGEQWLKQLKLVKLLFLSINKSLPSMTSGSDIDDIYATENSVARQVDSLVVELMMNKELNDEVENLDKGIEKACLKIISVLRNVNKSNETKVKWCVSWESKYKELQDAK</sequence>
<dbReference type="Pfam" id="PF13324">
    <property type="entry name" value="GCIP_N"/>
    <property type="match status" value="1"/>
</dbReference>
<dbReference type="AlphaFoldDB" id="A0A2V1ALD6"/>
<dbReference type="RefSeq" id="XP_025340057.1">
    <property type="nucleotide sequence ID" value="XM_025485126.1"/>
</dbReference>
<accession>A0A2V1ALD6</accession>
<feature type="domain" description="Cyclin-D1-binding protein 1-like N-terminal" evidence="2">
    <location>
        <begin position="46"/>
        <end position="203"/>
    </location>
</feature>
<evidence type="ECO:0000256" key="1">
    <source>
        <dbReference type="SAM" id="MobiDB-lite"/>
    </source>
</evidence>
<dbReference type="OrthoDB" id="4088536at2759"/>
<dbReference type="PANTHER" id="PTHR15492:SF1">
    <property type="entry name" value="CYCLIN-D1-BINDING PROTEIN 1"/>
    <property type="match status" value="1"/>
</dbReference>
<feature type="region of interest" description="Disordered" evidence="1">
    <location>
        <begin position="212"/>
        <end position="241"/>
    </location>
</feature>
<dbReference type="EMBL" id="PKFO01000001">
    <property type="protein sequence ID" value="PVH19117.1"/>
    <property type="molecule type" value="Genomic_DNA"/>
</dbReference>
<keyword evidence="4" id="KW-1185">Reference proteome</keyword>
<dbReference type="Proteomes" id="UP000244309">
    <property type="component" value="Unassembled WGS sequence"/>
</dbReference>
<evidence type="ECO:0000313" key="3">
    <source>
        <dbReference type="EMBL" id="PVH19117.1"/>
    </source>
</evidence>
<dbReference type="STRING" id="45357.A0A2V1ALD6"/>
<proteinExistence type="predicted"/>
<gene>
    <name evidence="3" type="ORF">CXQ85_001412</name>
</gene>
<dbReference type="InterPro" id="IPR049317">
    <property type="entry name" value="GCIP-like_N"/>
</dbReference>
<organism evidence="3 4">
    <name type="scientific">Candidozyma haemuli</name>
    <dbReference type="NCBI Taxonomy" id="45357"/>
    <lineage>
        <taxon>Eukaryota</taxon>
        <taxon>Fungi</taxon>
        <taxon>Dikarya</taxon>
        <taxon>Ascomycota</taxon>
        <taxon>Saccharomycotina</taxon>
        <taxon>Pichiomycetes</taxon>
        <taxon>Metschnikowiaceae</taxon>
        <taxon>Candidozyma</taxon>
    </lineage>
</organism>
<comment type="caution">
    <text evidence="3">The sequence shown here is derived from an EMBL/GenBank/DDBJ whole genome shotgun (WGS) entry which is preliminary data.</text>
</comment>
<dbReference type="GO" id="GO:0005634">
    <property type="term" value="C:nucleus"/>
    <property type="evidence" value="ECO:0007669"/>
    <property type="project" value="TreeGrafter"/>
</dbReference>
<dbReference type="Gene3D" id="1.20.1410.10">
    <property type="entry name" value="I/LWEQ domain"/>
    <property type="match status" value="1"/>
</dbReference>
<evidence type="ECO:0000313" key="4">
    <source>
        <dbReference type="Proteomes" id="UP000244309"/>
    </source>
</evidence>
<reference evidence="3 4" key="1">
    <citation type="submission" date="2017-12" db="EMBL/GenBank/DDBJ databases">
        <title>Genome Sequence of a Multidrug-Resistant Candida haemulonii Isolate from a Patient with Chronic Leg Ulcers in Israel.</title>
        <authorList>
            <person name="Chow N.A."/>
            <person name="Gade L."/>
            <person name="Batra D."/>
            <person name="Rowe L.A."/>
            <person name="Ben-Ami R."/>
            <person name="Loparev V.N."/>
            <person name="Litvintseva A.P."/>
        </authorList>
    </citation>
    <scope>NUCLEOTIDE SEQUENCE [LARGE SCALE GENOMIC DNA]</scope>
    <source>
        <strain evidence="3 4">B11899</strain>
    </source>
</reference>
<dbReference type="VEuPathDB" id="FungiDB:CXQ85_001412"/>
<evidence type="ECO:0000259" key="2">
    <source>
        <dbReference type="Pfam" id="PF13324"/>
    </source>
</evidence>
<protein>
    <recommendedName>
        <fullName evidence="2">Cyclin-D1-binding protein 1-like N-terminal domain-containing protein</fullName>
    </recommendedName>
</protein>
<dbReference type="PANTHER" id="PTHR15492">
    <property type="entry name" value="CYCLIN D1-BINDING PROTEIN 1"/>
    <property type="match status" value="1"/>
</dbReference>
<dbReference type="GeneID" id="37006743"/>
<dbReference type="InterPro" id="IPR026907">
    <property type="entry name" value="GCIP-like"/>
</dbReference>
<name>A0A2V1ALD6_9ASCO</name>